<protein>
    <submittedName>
        <fullName evidence="1">Uncharacterized protein</fullName>
    </submittedName>
</protein>
<organism evidence="1 2">
    <name type="scientific">Labrys miyagiensis</name>
    <dbReference type="NCBI Taxonomy" id="346912"/>
    <lineage>
        <taxon>Bacteria</taxon>
        <taxon>Pseudomonadati</taxon>
        <taxon>Pseudomonadota</taxon>
        <taxon>Alphaproteobacteria</taxon>
        <taxon>Hyphomicrobiales</taxon>
        <taxon>Xanthobacteraceae</taxon>
        <taxon>Labrys</taxon>
    </lineage>
</organism>
<comment type="caution">
    <text evidence="1">The sequence shown here is derived from an EMBL/GenBank/DDBJ whole genome shotgun (WGS) entry which is preliminary data.</text>
</comment>
<dbReference type="Proteomes" id="UP001156882">
    <property type="component" value="Unassembled WGS sequence"/>
</dbReference>
<evidence type="ECO:0000313" key="1">
    <source>
        <dbReference type="EMBL" id="GLS18102.1"/>
    </source>
</evidence>
<dbReference type="RefSeq" id="WP_284310927.1">
    <property type="nucleotide sequence ID" value="NZ_BSPC01000009.1"/>
</dbReference>
<evidence type="ECO:0000313" key="2">
    <source>
        <dbReference type="Proteomes" id="UP001156882"/>
    </source>
</evidence>
<name>A0ABQ6CIK3_9HYPH</name>
<proteinExistence type="predicted"/>
<accession>A0ABQ6CIK3</accession>
<gene>
    <name evidence="1" type="ORF">GCM10007874_11180</name>
</gene>
<keyword evidence="2" id="KW-1185">Reference proteome</keyword>
<sequence>MDDPANVDLNAAVERIVAGAEMPDNCDRTAIRNFINPFGWRAALVRSKLAITKKGLWSNRKKRLAKIHKTVVGLRQLLNEERDWTLREMETYWPRDPHNALFDMEVLAEIETAAAASLSRRNWNHEWKEGINGQIKVDAGNWTPFQRLVNEEILSLYRKCLRKAPADTVELSEQFYRFGQIVCVEMGIGTYKLDTFRTAIGTHKIKPLPKIRAAGEGRARRKTSR</sequence>
<dbReference type="EMBL" id="BSPC01000009">
    <property type="protein sequence ID" value="GLS18102.1"/>
    <property type="molecule type" value="Genomic_DNA"/>
</dbReference>
<reference evidence="2" key="1">
    <citation type="journal article" date="2019" name="Int. J. Syst. Evol. Microbiol.">
        <title>The Global Catalogue of Microorganisms (GCM) 10K type strain sequencing project: providing services to taxonomists for standard genome sequencing and annotation.</title>
        <authorList>
            <consortium name="The Broad Institute Genomics Platform"/>
            <consortium name="The Broad Institute Genome Sequencing Center for Infectious Disease"/>
            <person name="Wu L."/>
            <person name="Ma J."/>
        </authorList>
    </citation>
    <scope>NUCLEOTIDE SEQUENCE [LARGE SCALE GENOMIC DNA]</scope>
    <source>
        <strain evidence="2">NBRC 101365</strain>
    </source>
</reference>